<keyword evidence="1 4" id="KW-0328">Glycosyltransferase</keyword>
<evidence type="ECO:0000256" key="1">
    <source>
        <dbReference type="ARBA" id="ARBA00022676"/>
    </source>
</evidence>
<evidence type="ECO:0000259" key="3">
    <source>
        <dbReference type="Pfam" id="PF00156"/>
    </source>
</evidence>
<dbReference type="PANTHER" id="PTHR43363">
    <property type="entry name" value="HYPOXANTHINE PHOSPHORIBOSYLTRANSFERASE"/>
    <property type="match status" value="1"/>
</dbReference>
<dbReference type="SUPFAM" id="SSF53271">
    <property type="entry name" value="PRTase-like"/>
    <property type="match status" value="1"/>
</dbReference>
<name>A0A0G0T5C7_9BACT</name>
<reference evidence="4 5" key="1">
    <citation type="journal article" date="2015" name="Nature">
        <title>rRNA introns, odd ribosomes, and small enigmatic genomes across a large radiation of phyla.</title>
        <authorList>
            <person name="Brown C.T."/>
            <person name="Hug L.A."/>
            <person name="Thomas B.C."/>
            <person name="Sharon I."/>
            <person name="Castelle C.J."/>
            <person name="Singh A."/>
            <person name="Wilkins M.J."/>
            <person name="Williams K.H."/>
            <person name="Banfield J.F."/>
        </authorList>
    </citation>
    <scope>NUCLEOTIDE SEQUENCE [LARGE SCALE GENOMIC DNA]</scope>
</reference>
<dbReference type="Gene3D" id="3.40.50.2020">
    <property type="match status" value="1"/>
</dbReference>
<sequence>MKTLTIEGQKYLSPSWEEMSDVCFTLAKKIADANVKYDRLVAISKGGLTEAKTLLDFLEIKDLSVFEMKFYSDIYKTFDTPQITQVLGTKITGEKILLFDDVADSGKTLIAAKKYLEEQMAKEVEVAVLFNKPWTKFTPDFYGEETDTWIVFPHDRREMAKLLRNKWAKSGQTQKDIFTNLINLGYPEYQVEYFLKDNETE</sequence>
<comment type="caution">
    <text evidence="4">The sequence shown here is derived from an EMBL/GenBank/DDBJ whole genome shotgun (WGS) entry which is preliminary data.</text>
</comment>
<protein>
    <submittedName>
        <fullName evidence="4">Purine phosphoribosyltransferase</fullName>
    </submittedName>
</protein>
<dbReference type="AlphaFoldDB" id="A0A0G0T5C7"/>
<keyword evidence="2 4" id="KW-0808">Transferase</keyword>
<dbReference type="InterPro" id="IPR029057">
    <property type="entry name" value="PRTase-like"/>
</dbReference>
<dbReference type="Proteomes" id="UP000034539">
    <property type="component" value="Unassembled WGS sequence"/>
</dbReference>
<dbReference type="Pfam" id="PF00156">
    <property type="entry name" value="Pribosyltran"/>
    <property type="match status" value="1"/>
</dbReference>
<evidence type="ECO:0000313" key="4">
    <source>
        <dbReference type="EMBL" id="KKR33052.1"/>
    </source>
</evidence>
<dbReference type="GO" id="GO:0016757">
    <property type="term" value="F:glycosyltransferase activity"/>
    <property type="evidence" value="ECO:0007669"/>
    <property type="project" value="UniProtKB-KW"/>
</dbReference>
<dbReference type="EMBL" id="LBXN01000025">
    <property type="protein sequence ID" value="KKR33052.1"/>
    <property type="molecule type" value="Genomic_DNA"/>
</dbReference>
<gene>
    <name evidence="4" type="ORF">UT63_C0025G0029</name>
</gene>
<accession>A0A0G0T5C7</accession>
<dbReference type="CDD" id="cd06223">
    <property type="entry name" value="PRTases_typeI"/>
    <property type="match status" value="1"/>
</dbReference>
<proteinExistence type="predicted"/>
<organism evidence="4 5">
    <name type="scientific">Candidatus Gottesmanbacteria bacterium GW2011_GWC2_39_8</name>
    <dbReference type="NCBI Taxonomy" id="1618450"/>
    <lineage>
        <taxon>Bacteria</taxon>
        <taxon>Candidatus Gottesmaniibacteriota</taxon>
    </lineage>
</organism>
<feature type="domain" description="Phosphoribosyltransferase" evidence="3">
    <location>
        <begin position="20"/>
        <end position="154"/>
    </location>
</feature>
<evidence type="ECO:0000313" key="5">
    <source>
        <dbReference type="Proteomes" id="UP000034539"/>
    </source>
</evidence>
<evidence type="ECO:0000256" key="2">
    <source>
        <dbReference type="ARBA" id="ARBA00022679"/>
    </source>
</evidence>
<dbReference type="InterPro" id="IPR000836">
    <property type="entry name" value="PRTase_dom"/>
</dbReference>
<dbReference type="PANTHER" id="PTHR43363:SF2">
    <property type="entry name" value="PHOSPHORIBOSYLTRANSFERASE"/>
    <property type="match status" value="1"/>
</dbReference>